<feature type="domain" description="F-box" evidence="1">
    <location>
        <begin position="76"/>
        <end position="138"/>
    </location>
</feature>
<dbReference type="EMBL" id="CAJMWT010005002">
    <property type="protein sequence ID" value="CAE6499922.1"/>
    <property type="molecule type" value="Genomic_DNA"/>
</dbReference>
<gene>
    <name evidence="2" type="ORF">RDB_LOCUS138345</name>
</gene>
<dbReference type="InterPro" id="IPR001810">
    <property type="entry name" value="F-box_dom"/>
</dbReference>
<dbReference type="Pfam" id="PF12937">
    <property type="entry name" value="F-box-like"/>
    <property type="match status" value="1"/>
</dbReference>
<evidence type="ECO:0000313" key="2">
    <source>
        <dbReference type="EMBL" id="CAE6499922.1"/>
    </source>
</evidence>
<dbReference type="AlphaFoldDB" id="A0A8H3CYF6"/>
<protein>
    <recommendedName>
        <fullName evidence="1">F-box domain-containing protein</fullName>
    </recommendedName>
</protein>
<reference evidence="2" key="1">
    <citation type="submission" date="2021-01" db="EMBL/GenBank/DDBJ databases">
        <authorList>
            <person name="Kaushik A."/>
        </authorList>
    </citation>
    <scope>NUCLEOTIDE SEQUENCE</scope>
    <source>
        <strain evidence="2">AG2-2IIIB</strain>
    </source>
</reference>
<organism evidence="2 3">
    <name type="scientific">Rhizoctonia solani</name>
    <dbReference type="NCBI Taxonomy" id="456999"/>
    <lineage>
        <taxon>Eukaryota</taxon>
        <taxon>Fungi</taxon>
        <taxon>Dikarya</taxon>
        <taxon>Basidiomycota</taxon>
        <taxon>Agaricomycotina</taxon>
        <taxon>Agaricomycetes</taxon>
        <taxon>Cantharellales</taxon>
        <taxon>Ceratobasidiaceae</taxon>
        <taxon>Rhizoctonia</taxon>
    </lineage>
</organism>
<evidence type="ECO:0000313" key="3">
    <source>
        <dbReference type="Proteomes" id="UP000663843"/>
    </source>
</evidence>
<accession>A0A8H3CYF6</accession>
<name>A0A8H3CYF6_9AGAM</name>
<evidence type="ECO:0000259" key="1">
    <source>
        <dbReference type="Pfam" id="PF12937"/>
    </source>
</evidence>
<dbReference type="Gene3D" id="1.20.1280.50">
    <property type="match status" value="1"/>
</dbReference>
<proteinExistence type="predicted"/>
<comment type="caution">
    <text evidence="2">The sequence shown here is derived from an EMBL/GenBank/DDBJ whole genome shotgun (WGS) entry which is preliminary data.</text>
</comment>
<dbReference type="Proteomes" id="UP000663843">
    <property type="component" value="Unassembled WGS sequence"/>
</dbReference>
<sequence length="565" mass="64417">MSQELHAASHGLQSALDRYFTACSALIATSSFVRTPNASCEIARELGRVTSFERELVRSKAAILVARNSSPLLVPISSLPDEIMLPIFQHILRTDNSDFDIEVNEGRLPQHSLAISQVCLRWRRIALDSRHLWSNINLSSSSLLSRKLMARGEIFASRASGIPLDIRIVEPLTESESDALGFHRLLDQFFVLIESTSIGSLELKFTVRYFGRRLNRVLGRCLEYCVPGKLTQLTLKFQSDRDHLPDVSNDRFLRPNDGKTMGNHVGQRASWSVSLSNPQLDDILSPVTVLKLDKVFPYWTSKAYHGLVELHLISWELATNSIQITEHQPGEIFRSSPALKILHFGIEITPAQTPYPPVQLEDLEELQLQVDGIQSQQAILRLLTPGLKPMQMHIEYEPPQDDEKLPSSTEDELQRFLGRSNITQLFLDSHSLLLDMPAFIQLVPNLEILILRHLRVDAIDPATVLSMYGAPNYPKLHTIHFRFGRVQLDAFRWISDKRNLGLQRMTMAHSVIGDAERVKAYRLEQYTDILQGIFPKIEFINWPEEEFLLEDRDELVEVRYTPISF</sequence>